<evidence type="ECO:0000256" key="1">
    <source>
        <dbReference type="SAM" id="MobiDB-lite"/>
    </source>
</evidence>
<feature type="region of interest" description="Disordered" evidence="1">
    <location>
        <begin position="357"/>
        <end position="377"/>
    </location>
</feature>
<evidence type="ECO:0000313" key="3">
    <source>
        <dbReference type="Proteomes" id="UP000243745"/>
    </source>
</evidence>
<dbReference type="EMBL" id="FOXF01000057">
    <property type="protein sequence ID" value="SFP69361.1"/>
    <property type="molecule type" value="Genomic_DNA"/>
</dbReference>
<sequence>MSIDKSLSDIESIQAASGEDGILRDGDDGNMNSAVGLFSEILPENFSDTVLSENYGEVSALSKIITDEPGLMLLAARESILSDIEKCVFDSVRNEYGCECQSNFKGPENTAEDSSENKAWEPEDSDRVKCDGSDSLNAFCHDERTDEFGTSYDGLYSEDCSFYEAETEISSSDILKLPADASSSDEVENFRSSDVFALFREAEKASLAEKSSAADNSVWCELSTSVFSKNTRKKNYSDYNRTLQKVLNSLIANARGRGTDSVSARDGKKHSVSQHDLIRLDSSTLSIIREYLMADGLSVSAYRGIKFVLDCMSVSACEEKNDSPAGDIFYRSRDPFLAIKLDEYLTHAFAEDFCSDGSSDAPDGSQSDSHTGNGTGEPGRCILNRIYHHVFRDRVIKPRNLPESADVEFINGYTTEIVLARVVFAVMSAAERAGMDTVEYLDFIGTSVKDYEKLKTESLSVSDSGSETDVSRVRTLENLLKTDITGMTSYMKLNASAPENLLRLRIMDRLVDTEISGRKYDGAMYEMAGNLQKKGLPVLWAIKLLLNSQTGDIKNKTRTLKNNLRLLFDDGRFRDMTGIRRRSNETGQSGNSSQKGRIFTNRKALTVRQERRFSQLVETSALIMAVSLFAFSEFELLFNDRSTLRYLMNAIHDFRIIKGGNSPEDSENHARKYSVKLRVAETSELSEKIRGLALRIVSAPRIELLYLAVFTAMTMTEPEECYVELLAKEFDRIIGELTSGRSMLVMQWRFAGA</sequence>
<organism evidence="2 3">
    <name type="scientific">Ruminobacter amylophilus</name>
    <dbReference type="NCBI Taxonomy" id="867"/>
    <lineage>
        <taxon>Bacteria</taxon>
        <taxon>Pseudomonadati</taxon>
        <taxon>Pseudomonadota</taxon>
        <taxon>Gammaproteobacteria</taxon>
        <taxon>Aeromonadales</taxon>
        <taxon>Succinivibrionaceae</taxon>
        <taxon>Ruminobacter</taxon>
    </lineage>
</organism>
<dbReference type="AlphaFoldDB" id="A0A662ZJN3"/>
<evidence type="ECO:0000313" key="2">
    <source>
        <dbReference type="EMBL" id="SFP69361.1"/>
    </source>
</evidence>
<feature type="region of interest" description="Disordered" evidence="1">
    <location>
        <begin position="103"/>
        <end position="128"/>
    </location>
</feature>
<protein>
    <submittedName>
        <fullName evidence="2">Uncharacterized protein</fullName>
    </submittedName>
</protein>
<feature type="compositionally biased region" description="Basic and acidic residues" evidence="1">
    <location>
        <begin position="115"/>
        <end position="128"/>
    </location>
</feature>
<dbReference type="RefSeq" id="WP_093143430.1">
    <property type="nucleotide sequence ID" value="NZ_FOXF01000057.1"/>
</dbReference>
<proteinExistence type="predicted"/>
<name>A0A662ZJN3_9GAMM</name>
<accession>A0A662ZJN3</accession>
<gene>
    <name evidence="2" type="ORF">SAMN02910344_02077</name>
</gene>
<keyword evidence="3" id="KW-1185">Reference proteome</keyword>
<reference evidence="2 3" key="1">
    <citation type="submission" date="2016-10" db="EMBL/GenBank/DDBJ databases">
        <authorList>
            <person name="Varghese N."/>
            <person name="Submissions S."/>
        </authorList>
    </citation>
    <scope>NUCLEOTIDE SEQUENCE [LARGE SCALE GENOMIC DNA]</scope>
    <source>
        <strain evidence="2 3">DSM 1361</strain>
    </source>
</reference>
<dbReference type="Proteomes" id="UP000243745">
    <property type="component" value="Unassembled WGS sequence"/>
</dbReference>